<gene>
    <name evidence="5" type="ordered locus">AciX9_0158</name>
</gene>
<evidence type="ECO:0000256" key="4">
    <source>
        <dbReference type="RuleBase" id="RU004508"/>
    </source>
</evidence>
<dbReference type="Gene3D" id="3.40.640.10">
    <property type="entry name" value="Type I PLP-dependent aspartate aminotransferase-like (Major domain)"/>
    <property type="match status" value="1"/>
</dbReference>
<dbReference type="EMBL" id="CP002480">
    <property type="protein sequence ID" value="ADW67232.1"/>
    <property type="molecule type" value="Genomic_DNA"/>
</dbReference>
<proteinExistence type="inferred from homology"/>
<evidence type="ECO:0000256" key="1">
    <source>
        <dbReference type="ARBA" id="ARBA00001933"/>
    </source>
</evidence>
<reference evidence="6" key="1">
    <citation type="submission" date="2011-01" db="EMBL/GenBank/DDBJ databases">
        <title>Complete sequence of chromosome of Acidobacterium sp. MP5ACTX9.</title>
        <authorList>
            <consortium name="US DOE Joint Genome Institute"/>
            <person name="Lucas S."/>
            <person name="Copeland A."/>
            <person name="Lapidus A."/>
            <person name="Cheng J.-F."/>
            <person name="Goodwin L."/>
            <person name="Pitluck S."/>
            <person name="Teshima H."/>
            <person name="Detter J.C."/>
            <person name="Han C."/>
            <person name="Tapia R."/>
            <person name="Land M."/>
            <person name="Hauser L."/>
            <person name="Kyrpides N."/>
            <person name="Ivanova N."/>
            <person name="Ovchinnikova G."/>
            <person name="Pagani I."/>
            <person name="Rawat S.R."/>
            <person name="Mannisto M."/>
            <person name="Haggblom M.M."/>
            <person name="Woyke T."/>
        </authorList>
    </citation>
    <scope>NUCLEOTIDE SEQUENCE [LARGE SCALE GENOMIC DNA]</scope>
    <source>
        <strain evidence="6">MP5ACTX9</strain>
    </source>
</reference>
<evidence type="ECO:0000256" key="3">
    <source>
        <dbReference type="ARBA" id="ARBA00037999"/>
    </source>
</evidence>
<evidence type="ECO:0000256" key="2">
    <source>
        <dbReference type="ARBA" id="ARBA00022898"/>
    </source>
</evidence>
<dbReference type="GO" id="GO:0000271">
    <property type="term" value="P:polysaccharide biosynthetic process"/>
    <property type="evidence" value="ECO:0007669"/>
    <property type="project" value="TreeGrafter"/>
</dbReference>
<keyword evidence="2 4" id="KW-0663">Pyridoxal phosphate</keyword>
<dbReference type="InterPro" id="IPR015424">
    <property type="entry name" value="PyrdxlP-dep_Trfase"/>
</dbReference>
<dbReference type="InterPro" id="IPR015422">
    <property type="entry name" value="PyrdxlP-dep_Trfase_small"/>
</dbReference>
<dbReference type="Proteomes" id="UP000000343">
    <property type="component" value="Chromosome"/>
</dbReference>
<dbReference type="FunFam" id="3.40.640.10:FF:000079">
    <property type="entry name" value="LPS biosynthesis protein"/>
    <property type="match status" value="1"/>
</dbReference>
<keyword evidence="6" id="KW-1185">Reference proteome</keyword>
<organism evidence="6">
    <name type="scientific">Granulicella tundricola (strain ATCC BAA-1859 / DSM 23138 / MP5ACTX9)</name>
    <dbReference type="NCBI Taxonomy" id="1198114"/>
    <lineage>
        <taxon>Bacteria</taxon>
        <taxon>Pseudomonadati</taxon>
        <taxon>Acidobacteriota</taxon>
        <taxon>Terriglobia</taxon>
        <taxon>Terriglobales</taxon>
        <taxon>Acidobacteriaceae</taxon>
        <taxon>Granulicella</taxon>
    </lineage>
</organism>
<dbReference type="InterPro" id="IPR015421">
    <property type="entry name" value="PyrdxlP-dep_Trfase_major"/>
</dbReference>
<sequence length="461" mass="50565">MPGGEGLWREDGCGAVCFLVMSERADALRRQILELTAEYHAEAFPKREFVAGASAVQVSGKVIGADDMGAVVEAALDGWFTTGRWAKEFERKLARFFGVRSASLVNSGSSANLVALSALTSPKLGDRQLRPGDEVITVAAGFPTTVNPIIQNRLVPVFVDVTLPTFEIDCSLLEEAYSPKVKAVMIAHTLGNVFNLDAITAFCKEHNLWLIEDCCDALGSTYKGRKVGTFGDIATVSFYPAHHITMGEGGAVLTDKPALQVLIDSFRDWGRDCWCEPGVDNTCGKRFEWELGTLPCGYDHKYTYSHIGYNLKATDMQAALGVSQIAKLPGFIERRKENFAYLWKALESLQDVLVLPVAGDGADPSWFGFPIAVKPGAPFTRDQLTRHFEAKKIGTRLMFAGNLLRQPAYQGIECRVVGDMKNTDYVMDRVFWLGVFPGLTREMLDYVAGVAGEFCSGLRVV</sequence>
<dbReference type="HOGENOM" id="CLU_033332_5_0_0"/>
<dbReference type="PANTHER" id="PTHR30244:SF34">
    <property type="entry name" value="DTDP-4-AMINO-4,6-DIDEOXYGALACTOSE TRANSAMINASE"/>
    <property type="match status" value="1"/>
</dbReference>
<dbReference type="SUPFAM" id="SSF53383">
    <property type="entry name" value="PLP-dependent transferases"/>
    <property type="match status" value="1"/>
</dbReference>
<dbReference type="KEGG" id="acm:AciX9_0158"/>
<keyword evidence="5" id="KW-0808">Transferase</keyword>
<comment type="similarity">
    <text evidence="3 4">Belongs to the DegT/DnrJ/EryC1 family.</text>
</comment>
<dbReference type="InterPro" id="IPR000653">
    <property type="entry name" value="DegT/StrS_aminotransferase"/>
</dbReference>
<accession>E8X540</accession>
<evidence type="ECO:0000313" key="5">
    <source>
        <dbReference type="EMBL" id="ADW67232.1"/>
    </source>
</evidence>
<dbReference type="GO" id="GO:0030170">
    <property type="term" value="F:pyridoxal phosphate binding"/>
    <property type="evidence" value="ECO:0007669"/>
    <property type="project" value="TreeGrafter"/>
</dbReference>
<protein>
    <submittedName>
        <fullName evidence="5">DegT/DnrJ/EryC1/StrS aminotransferase</fullName>
    </submittedName>
</protein>
<dbReference type="PANTHER" id="PTHR30244">
    <property type="entry name" value="TRANSAMINASE"/>
    <property type="match status" value="1"/>
</dbReference>
<name>E8X540_GRATM</name>
<dbReference type="Gene3D" id="3.90.1150.10">
    <property type="entry name" value="Aspartate Aminotransferase, domain 1"/>
    <property type="match status" value="1"/>
</dbReference>
<dbReference type="AlphaFoldDB" id="E8X540"/>
<dbReference type="NCBIfam" id="NF011936">
    <property type="entry name" value="PRK15407.1"/>
    <property type="match status" value="1"/>
</dbReference>
<dbReference type="eggNOG" id="COG0399">
    <property type="taxonomic scope" value="Bacteria"/>
</dbReference>
<dbReference type="CDD" id="cd00616">
    <property type="entry name" value="AHBA_syn"/>
    <property type="match status" value="1"/>
</dbReference>
<dbReference type="GO" id="GO:0008483">
    <property type="term" value="F:transaminase activity"/>
    <property type="evidence" value="ECO:0007669"/>
    <property type="project" value="UniProtKB-KW"/>
</dbReference>
<dbReference type="Pfam" id="PF01041">
    <property type="entry name" value="DegT_DnrJ_EryC1"/>
    <property type="match status" value="1"/>
</dbReference>
<keyword evidence="5" id="KW-0032">Aminotransferase</keyword>
<dbReference type="STRING" id="1198114.AciX9_0158"/>
<evidence type="ECO:0000313" key="6">
    <source>
        <dbReference type="Proteomes" id="UP000000343"/>
    </source>
</evidence>
<dbReference type="PaxDb" id="1198114-AciX9_0158"/>
<comment type="cofactor">
    <cofactor evidence="1">
        <name>pyridoxal 5'-phosphate</name>
        <dbReference type="ChEBI" id="CHEBI:597326"/>
    </cofactor>
</comment>